<feature type="non-terminal residue" evidence="3">
    <location>
        <position position="44"/>
    </location>
</feature>
<evidence type="ECO:0000259" key="2">
    <source>
        <dbReference type="Pfam" id="PF00690"/>
    </source>
</evidence>
<dbReference type="GO" id="GO:0016787">
    <property type="term" value="F:hydrolase activity"/>
    <property type="evidence" value="ECO:0007669"/>
    <property type="project" value="UniProtKB-KW"/>
</dbReference>
<evidence type="ECO:0000256" key="1">
    <source>
        <dbReference type="SAM" id="MobiDB-lite"/>
    </source>
</evidence>
<evidence type="ECO:0000313" key="3">
    <source>
        <dbReference type="EMBL" id="HCL03091.1"/>
    </source>
</evidence>
<dbReference type="SUPFAM" id="SSF81665">
    <property type="entry name" value="Calcium ATPase, transmembrane domain M"/>
    <property type="match status" value="1"/>
</dbReference>
<name>A0A3D2X7J3_9FIRM</name>
<comment type="caution">
    <text evidence="3">The sequence shown here is derived from an EMBL/GenBank/DDBJ whole genome shotgun (WGS) entry which is preliminary data.</text>
</comment>
<protein>
    <submittedName>
        <fullName evidence="3">HAD family hydrolase</fullName>
    </submittedName>
</protein>
<dbReference type="InterPro" id="IPR004014">
    <property type="entry name" value="ATPase_P-typ_cation-transptr_N"/>
</dbReference>
<evidence type="ECO:0000313" key="4">
    <source>
        <dbReference type="Proteomes" id="UP000262969"/>
    </source>
</evidence>
<gene>
    <name evidence="3" type="ORF">DHW61_11905</name>
</gene>
<feature type="compositionally biased region" description="Basic and acidic residues" evidence="1">
    <location>
        <begin position="27"/>
        <end position="44"/>
    </location>
</feature>
<reference evidence="3 4" key="1">
    <citation type="journal article" date="2018" name="Nat. Biotechnol.">
        <title>A standardized bacterial taxonomy based on genome phylogeny substantially revises the tree of life.</title>
        <authorList>
            <person name="Parks D.H."/>
            <person name="Chuvochina M."/>
            <person name="Waite D.W."/>
            <person name="Rinke C."/>
            <person name="Skarshewski A."/>
            <person name="Chaumeil P.A."/>
            <person name="Hugenholtz P."/>
        </authorList>
    </citation>
    <scope>NUCLEOTIDE SEQUENCE [LARGE SCALE GENOMIC DNA]</scope>
    <source>
        <strain evidence="3">UBA11728</strain>
    </source>
</reference>
<dbReference type="Proteomes" id="UP000262969">
    <property type="component" value="Unassembled WGS sequence"/>
</dbReference>
<dbReference type="EMBL" id="DPVV01000398">
    <property type="protein sequence ID" value="HCL03091.1"/>
    <property type="molecule type" value="Genomic_DNA"/>
</dbReference>
<dbReference type="AlphaFoldDB" id="A0A3D2X7J3"/>
<proteinExistence type="predicted"/>
<feature type="region of interest" description="Disordered" evidence="1">
    <location>
        <begin position="21"/>
        <end position="44"/>
    </location>
</feature>
<sequence length="44" mass="4977">MLFHTISIQDTLKALKVNASTGLSTKEAQKRQQEYGKNQLEAKK</sequence>
<feature type="domain" description="Cation-transporting P-type ATPase N-terminal" evidence="2">
    <location>
        <begin position="3"/>
        <end position="44"/>
    </location>
</feature>
<keyword evidence="3" id="KW-0378">Hydrolase</keyword>
<accession>A0A3D2X7J3</accession>
<dbReference type="InterPro" id="IPR023298">
    <property type="entry name" value="ATPase_P-typ_TM_dom_sf"/>
</dbReference>
<organism evidence="3 4">
    <name type="scientific">Lachnoclostridium phytofermentans</name>
    <dbReference type="NCBI Taxonomy" id="66219"/>
    <lineage>
        <taxon>Bacteria</taxon>
        <taxon>Bacillati</taxon>
        <taxon>Bacillota</taxon>
        <taxon>Clostridia</taxon>
        <taxon>Lachnospirales</taxon>
        <taxon>Lachnospiraceae</taxon>
    </lineage>
</organism>
<dbReference type="Pfam" id="PF00690">
    <property type="entry name" value="Cation_ATPase_N"/>
    <property type="match status" value="1"/>
</dbReference>